<reference evidence="1" key="1">
    <citation type="journal article" date="2010" name="Science">
        <title>The genome of the Western clawed frog Xenopus tropicalis.</title>
        <authorList>
            <person name="Hellsten U."/>
            <person name="Harland R.M."/>
            <person name="Gilchrist M.J."/>
            <person name="Hendrix D."/>
            <person name="Jurka J."/>
            <person name="Kapitonov V."/>
            <person name="Ovcharenko I."/>
            <person name="Putnam N.H."/>
            <person name="Shu S."/>
            <person name="Taher L."/>
            <person name="Blitz I.L."/>
            <person name="Blumberg B."/>
            <person name="Dichmann D.S."/>
            <person name="Dubchak I."/>
            <person name="Amaya E."/>
            <person name="Detter J.C."/>
            <person name="Fletcher R."/>
            <person name="Gerhard D.S."/>
            <person name="Goodstein D."/>
            <person name="Graves T."/>
            <person name="Grigoriev I.V."/>
            <person name="Grimwood J."/>
            <person name="Kawashima T."/>
            <person name="Lindquist E."/>
            <person name="Lucas S.M."/>
            <person name="Mead P.E."/>
            <person name="Mitros T."/>
            <person name="Ogino H."/>
            <person name="Ohta Y."/>
            <person name="Poliakov A.V."/>
            <person name="Pollet N."/>
            <person name="Robert J."/>
            <person name="Salamov A."/>
            <person name="Sater A.K."/>
            <person name="Schmutz J."/>
            <person name="Terry A."/>
            <person name="Vize P.D."/>
            <person name="Warren W.C."/>
            <person name="Wells D."/>
            <person name="Wills A."/>
            <person name="Wilson R.K."/>
            <person name="Zimmerman L.B."/>
            <person name="Zorn A.M."/>
            <person name="Grainger R."/>
            <person name="Grammer T."/>
            <person name="Khokha M.K."/>
            <person name="Richardson P.M."/>
            <person name="Rokhsar D.S."/>
        </authorList>
    </citation>
    <scope>NUCLEOTIDE SEQUENCE [LARGE SCALE GENOMIC DNA]</scope>
    <source>
        <strain evidence="1">Nigerian</strain>
    </source>
</reference>
<dbReference type="AlphaFoldDB" id="A0A6I8QMK3"/>
<accession>A0A6I8QMK3</accession>
<name>A0A6I8QMK3_XENTR</name>
<protein>
    <submittedName>
        <fullName evidence="1">Uncharacterized protein</fullName>
    </submittedName>
</protein>
<dbReference type="Ensembl" id="ENSXETT00000086766">
    <property type="protein sequence ID" value="ENSXETP00000069744"/>
    <property type="gene ID" value="ENSXETG00000037793"/>
</dbReference>
<dbReference type="InParanoid" id="A0A6I8QMK3"/>
<dbReference type="Pfam" id="PF15827">
    <property type="entry name" value="UPF0730"/>
    <property type="match status" value="1"/>
</dbReference>
<organism evidence="1">
    <name type="scientific">Xenopus tropicalis</name>
    <name type="common">Western clawed frog</name>
    <name type="synonym">Silurana tropicalis</name>
    <dbReference type="NCBI Taxonomy" id="8364"/>
    <lineage>
        <taxon>Eukaryota</taxon>
        <taxon>Metazoa</taxon>
        <taxon>Chordata</taxon>
        <taxon>Craniata</taxon>
        <taxon>Vertebrata</taxon>
        <taxon>Euteleostomi</taxon>
        <taxon>Amphibia</taxon>
        <taxon>Batrachia</taxon>
        <taxon>Anura</taxon>
        <taxon>Pipoidea</taxon>
        <taxon>Pipidae</taxon>
        <taxon>Xenopodinae</taxon>
        <taxon>Xenopus</taxon>
        <taxon>Silurana</taxon>
    </lineage>
</organism>
<reference evidence="1" key="2">
    <citation type="submission" date="2020-05" db="UniProtKB">
        <authorList>
            <consortium name="Ensembl"/>
        </authorList>
    </citation>
    <scope>IDENTIFICATION</scope>
</reference>
<dbReference type="PANTHER" id="PTHR47888:SF1">
    <property type="entry name" value="SERTA DOMAIN-CONTAINING PROTEIN"/>
    <property type="match status" value="1"/>
</dbReference>
<dbReference type="PANTHER" id="PTHR47888">
    <property type="entry name" value="UPF0730 PROTEIN ENCODED BY LINC00643-RELATED"/>
    <property type="match status" value="1"/>
</dbReference>
<proteinExistence type="predicted"/>
<sequence length="52" mass="5973">MVKGCCTQTLYYEELHSYRMVPYVAENVIYGMGYTNSSLAQNSPLLIYTVKE</sequence>
<dbReference type="Bgee" id="ENSXETG00000037793">
    <property type="expression patterns" value="Expressed in brain and 5 other cell types or tissues"/>
</dbReference>
<evidence type="ECO:0000313" key="1">
    <source>
        <dbReference type="Ensembl" id="ENSXETP00000069744"/>
    </source>
</evidence>